<comment type="caution">
    <text evidence="6">The sequence shown here is derived from an EMBL/GenBank/DDBJ whole genome shotgun (WGS) entry which is preliminary data.</text>
</comment>
<keyword evidence="6" id="KW-0808">Transferase</keyword>
<feature type="region of interest" description="Disordered" evidence="4">
    <location>
        <begin position="211"/>
        <end position="263"/>
    </location>
</feature>
<feature type="compositionally biased region" description="Basic and acidic residues" evidence="4">
    <location>
        <begin position="544"/>
        <end position="576"/>
    </location>
</feature>
<dbReference type="PRINTS" id="PR00452">
    <property type="entry name" value="SH3DOMAIN"/>
</dbReference>
<dbReference type="Gene3D" id="2.30.30.40">
    <property type="entry name" value="SH3 Domains"/>
    <property type="match status" value="3"/>
</dbReference>
<feature type="compositionally biased region" description="Pro residues" evidence="4">
    <location>
        <begin position="250"/>
        <end position="261"/>
    </location>
</feature>
<proteinExistence type="predicted"/>
<feature type="region of interest" description="Disordered" evidence="4">
    <location>
        <begin position="139"/>
        <end position="168"/>
    </location>
</feature>
<dbReference type="OrthoDB" id="5990455at2759"/>
<dbReference type="SMART" id="SM00326">
    <property type="entry name" value="SH3"/>
    <property type="match status" value="3"/>
</dbReference>
<dbReference type="EMBL" id="LSMT01000009">
    <property type="protein sequence ID" value="PFX33694.1"/>
    <property type="molecule type" value="Genomic_DNA"/>
</dbReference>
<dbReference type="STRING" id="50429.A0A2B4SSN7"/>
<feature type="compositionally biased region" description="Pro residues" evidence="4">
    <location>
        <begin position="396"/>
        <end position="407"/>
    </location>
</feature>
<evidence type="ECO:0000313" key="6">
    <source>
        <dbReference type="EMBL" id="PFX33694.1"/>
    </source>
</evidence>
<feature type="region of interest" description="Disordered" evidence="4">
    <location>
        <begin position="333"/>
        <end position="587"/>
    </location>
</feature>
<keyword evidence="3" id="KW-0175">Coiled coil</keyword>
<gene>
    <name evidence="6" type="primary">SH3KBP1</name>
    <name evidence="6" type="ORF">AWC38_SpisGene1438</name>
</gene>
<dbReference type="Proteomes" id="UP000225706">
    <property type="component" value="Unassembled WGS sequence"/>
</dbReference>
<dbReference type="InterPro" id="IPR036028">
    <property type="entry name" value="SH3-like_dom_sf"/>
</dbReference>
<dbReference type="PANTHER" id="PTHR14167">
    <property type="entry name" value="SH3 DOMAIN-CONTAINING"/>
    <property type="match status" value="1"/>
</dbReference>
<dbReference type="Pfam" id="PF14604">
    <property type="entry name" value="SH3_9"/>
    <property type="match status" value="3"/>
</dbReference>
<keyword evidence="6" id="KW-0418">Kinase</keyword>
<sequence>MSRKARVTFSYKPEQDDELVLEVGDIITNITDVDVGWCEGELNGKKGMFPDNFVEEFSTPGEEVPSASPLPSSNSKTAVGKKAKVAFDYEAQDADELTLHMGDIVDFMEEVEEGWWKGKLHGKVGVFPSNFVEPFVEEDVTPNQDKPAQIQTEKEPPVSQGRTGAAAVEDDDTGINKRHSSTGKAKQLPGGGMGFGNLINANILAEKKLKKVHPDEKKEKKDKFEERNVSAEPSKTVAAVKAPLGAKSRPAPPVPSAPPIVQPAKKPNECARVMFDYEPENLDELKLTVGDIVNVTNQNIPDTEGWWEGELNGMVGVFPCNFVELLPAGVGEVSSKAPAPPQTHKKGVPVLPVKDELKKSPKLSRKHSPPVSPKEESDAKVIPDVQKTVKDANSEPPAPAPTKPKPPVAGQKPVLPPKKPLPIHKKPAVKGVPKKPEKKAETGNTSVVEKKRNEETDDIVDDISAEKVPSQEEGISKPTEIQLESTAGSSLDDIPATETLNHLTANRAKNPQKRPPSKEGRTDPARLSGDLLEEQIAEANKQQPPERPKEPPREPAWKKEVREAREKKQTVAEEKPPPLLSSKTEVLEKRKSLREEVPVPLVQKVEPFATAPGEVEKLRKEIGDLREMIANMDKKHNDAHKRLEEKFTREIEGLITDFDEERKHNAALKVELDRIKRRQNRQDSGTTA</sequence>
<dbReference type="InterPro" id="IPR050384">
    <property type="entry name" value="Endophilin_SH3RF"/>
</dbReference>
<feature type="domain" description="SH3" evidence="5">
    <location>
        <begin position="1"/>
        <end position="59"/>
    </location>
</feature>
<evidence type="ECO:0000256" key="2">
    <source>
        <dbReference type="PROSITE-ProRule" id="PRU00192"/>
    </source>
</evidence>
<evidence type="ECO:0000313" key="7">
    <source>
        <dbReference type="Proteomes" id="UP000225706"/>
    </source>
</evidence>
<name>A0A2B4SSN7_STYPI</name>
<feature type="compositionally biased region" description="Basic and acidic residues" evidence="4">
    <location>
        <begin position="373"/>
        <end position="393"/>
    </location>
</feature>
<dbReference type="GO" id="GO:0016301">
    <property type="term" value="F:kinase activity"/>
    <property type="evidence" value="ECO:0007669"/>
    <property type="project" value="UniProtKB-KW"/>
</dbReference>
<dbReference type="PRINTS" id="PR00499">
    <property type="entry name" value="P67PHOX"/>
</dbReference>
<dbReference type="SUPFAM" id="SSF50044">
    <property type="entry name" value="SH3-domain"/>
    <property type="match status" value="3"/>
</dbReference>
<reference evidence="7" key="1">
    <citation type="journal article" date="2017" name="bioRxiv">
        <title>Comparative analysis of the genomes of Stylophora pistillata and Acropora digitifera provides evidence for extensive differences between species of corals.</title>
        <authorList>
            <person name="Voolstra C.R."/>
            <person name="Li Y."/>
            <person name="Liew Y.J."/>
            <person name="Baumgarten S."/>
            <person name="Zoccola D."/>
            <person name="Flot J.-F."/>
            <person name="Tambutte S."/>
            <person name="Allemand D."/>
            <person name="Aranda M."/>
        </authorList>
    </citation>
    <scope>NUCLEOTIDE SEQUENCE [LARGE SCALE GENOMIC DNA]</scope>
</reference>
<organism evidence="6 7">
    <name type="scientific">Stylophora pistillata</name>
    <name type="common">Smooth cauliflower coral</name>
    <dbReference type="NCBI Taxonomy" id="50429"/>
    <lineage>
        <taxon>Eukaryota</taxon>
        <taxon>Metazoa</taxon>
        <taxon>Cnidaria</taxon>
        <taxon>Anthozoa</taxon>
        <taxon>Hexacorallia</taxon>
        <taxon>Scleractinia</taxon>
        <taxon>Astrocoeniina</taxon>
        <taxon>Pocilloporidae</taxon>
        <taxon>Stylophora</taxon>
    </lineage>
</organism>
<dbReference type="InterPro" id="IPR001452">
    <property type="entry name" value="SH3_domain"/>
</dbReference>
<keyword evidence="7" id="KW-1185">Reference proteome</keyword>
<keyword evidence="1 2" id="KW-0728">SH3 domain</keyword>
<feature type="domain" description="SH3" evidence="5">
    <location>
        <begin position="78"/>
        <end position="137"/>
    </location>
</feature>
<dbReference type="PANTHER" id="PTHR14167:SF116">
    <property type="entry name" value="CAP, ISOFORM AC"/>
    <property type="match status" value="1"/>
</dbReference>
<feature type="compositionally biased region" description="Polar residues" evidence="4">
    <location>
        <begin position="498"/>
        <end position="509"/>
    </location>
</feature>
<dbReference type="PROSITE" id="PS50002">
    <property type="entry name" value="SH3"/>
    <property type="match status" value="3"/>
</dbReference>
<evidence type="ECO:0000259" key="5">
    <source>
        <dbReference type="PROSITE" id="PS50002"/>
    </source>
</evidence>
<feature type="coiled-coil region" evidence="3">
    <location>
        <begin position="615"/>
        <end position="678"/>
    </location>
</feature>
<protein>
    <submittedName>
        <fullName evidence="6">SH3 domain-containing kinase-binding protein 1</fullName>
    </submittedName>
</protein>
<dbReference type="FunFam" id="2.30.30.40:FF:000072">
    <property type="entry name" value="Unconventional Myosin IB"/>
    <property type="match status" value="1"/>
</dbReference>
<accession>A0A2B4SSN7</accession>
<feature type="compositionally biased region" description="Basic and acidic residues" evidence="4">
    <location>
        <begin position="212"/>
        <end position="229"/>
    </location>
</feature>
<feature type="domain" description="SH3" evidence="5">
    <location>
        <begin position="266"/>
        <end position="328"/>
    </location>
</feature>
<evidence type="ECO:0000256" key="4">
    <source>
        <dbReference type="SAM" id="MobiDB-lite"/>
    </source>
</evidence>
<evidence type="ECO:0000256" key="3">
    <source>
        <dbReference type="SAM" id="Coils"/>
    </source>
</evidence>
<evidence type="ECO:0000256" key="1">
    <source>
        <dbReference type="ARBA" id="ARBA00022443"/>
    </source>
</evidence>
<feature type="compositionally biased region" description="Polar residues" evidence="4">
    <location>
        <begin position="141"/>
        <end position="151"/>
    </location>
</feature>
<dbReference type="AlphaFoldDB" id="A0A2B4SSN7"/>
<feature type="compositionally biased region" description="Basic residues" evidence="4">
    <location>
        <begin position="421"/>
        <end position="433"/>
    </location>
</feature>